<evidence type="ECO:0000313" key="9">
    <source>
        <dbReference type="EMBL" id="MFB5190027.1"/>
    </source>
</evidence>
<evidence type="ECO:0000256" key="1">
    <source>
        <dbReference type="ARBA" id="ARBA00004651"/>
    </source>
</evidence>
<dbReference type="EMBL" id="JBDXSU010000004">
    <property type="protein sequence ID" value="MFB5190027.1"/>
    <property type="molecule type" value="Genomic_DNA"/>
</dbReference>
<dbReference type="InterPro" id="IPR050189">
    <property type="entry name" value="MFS_Efflux_Transporters"/>
</dbReference>
<reference evidence="9 10" key="1">
    <citation type="journal article" date="2024" name="Int. J. Mol. Sci.">
        <title>Exploration of Alicyclobacillus spp. Genome in Search of Antibiotic Resistance.</title>
        <authorList>
            <person name="Bucka-Kolendo J."/>
            <person name="Kiousi D.E."/>
            <person name="Dekowska A."/>
            <person name="Mikolajczuk-Szczyrba A."/>
            <person name="Karadedos D.M."/>
            <person name="Michael P."/>
            <person name="Galanis A."/>
            <person name="Sokolowska B."/>
        </authorList>
    </citation>
    <scope>NUCLEOTIDE SEQUENCE [LARGE SCALE GENOMIC DNA]</scope>
    <source>
        <strain evidence="9 10">KKP 3000</strain>
    </source>
</reference>
<dbReference type="SUPFAM" id="SSF103473">
    <property type="entry name" value="MFS general substrate transporter"/>
    <property type="match status" value="1"/>
</dbReference>
<dbReference type="PANTHER" id="PTHR43124:SF3">
    <property type="entry name" value="CHLORAMPHENICOL EFFLUX PUMP RV0191"/>
    <property type="match status" value="1"/>
</dbReference>
<proteinExistence type="predicted"/>
<dbReference type="InterPro" id="IPR020846">
    <property type="entry name" value="MFS_dom"/>
</dbReference>
<feature type="transmembrane region" description="Helical" evidence="7">
    <location>
        <begin position="312"/>
        <end position="329"/>
    </location>
</feature>
<feature type="transmembrane region" description="Helical" evidence="7">
    <location>
        <begin position="59"/>
        <end position="80"/>
    </location>
</feature>
<dbReference type="Proteomes" id="UP001579974">
    <property type="component" value="Unassembled WGS sequence"/>
</dbReference>
<keyword evidence="2" id="KW-0813">Transport</keyword>
<feature type="transmembrane region" description="Helical" evidence="7">
    <location>
        <begin position="20"/>
        <end position="39"/>
    </location>
</feature>
<protein>
    <submittedName>
        <fullName evidence="9">MFS transporter</fullName>
    </submittedName>
</protein>
<keyword evidence="6 7" id="KW-0472">Membrane</keyword>
<feature type="transmembrane region" description="Helical" evidence="7">
    <location>
        <begin position="247"/>
        <end position="268"/>
    </location>
</feature>
<comment type="caution">
    <text evidence="9">The sequence shown here is derived from an EMBL/GenBank/DDBJ whole genome shotgun (WGS) entry which is preliminary data.</text>
</comment>
<evidence type="ECO:0000259" key="8">
    <source>
        <dbReference type="PROSITE" id="PS50850"/>
    </source>
</evidence>
<dbReference type="PROSITE" id="PS50850">
    <property type="entry name" value="MFS"/>
    <property type="match status" value="1"/>
</dbReference>
<evidence type="ECO:0000313" key="10">
    <source>
        <dbReference type="Proteomes" id="UP001579974"/>
    </source>
</evidence>
<evidence type="ECO:0000256" key="3">
    <source>
        <dbReference type="ARBA" id="ARBA00022475"/>
    </source>
</evidence>
<keyword evidence="10" id="KW-1185">Reference proteome</keyword>
<keyword evidence="4 7" id="KW-0812">Transmembrane</keyword>
<gene>
    <name evidence="9" type="ORF">KKP3000_003420</name>
</gene>
<keyword evidence="3" id="KW-1003">Cell membrane</keyword>
<feature type="transmembrane region" description="Helical" evidence="7">
    <location>
        <begin position="288"/>
        <end position="305"/>
    </location>
</feature>
<evidence type="ECO:0000256" key="7">
    <source>
        <dbReference type="SAM" id="Phobius"/>
    </source>
</evidence>
<feature type="domain" description="Major facilitator superfamily (MFS) profile" evidence="8">
    <location>
        <begin position="22"/>
        <end position="428"/>
    </location>
</feature>
<accession>A0ABV5ACN3</accession>
<dbReference type="Pfam" id="PF07690">
    <property type="entry name" value="MFS_1"/>
    <property type="match status" value="1"/>
</dbReference>
<feature type="transmembrane region" description="Helical" evidence="7">
    <location>
        <begin position="378"/>
        <end position="398"/>
    </location>
</feature>
<evidence type="ECO:0000256" key="2">
    <source>
        <dbReference type="ARBA" id="ARBA00022448"/>
    </source>
</evidence>
<feature type="transmembrane region" description="Helical" evidence="7">
    <location>
        <begin position="404"/>
        <end position="424"/>
    </location>
</feature>
<feature type="transmembrane region" description="Helical" evidence="7">
    <location>
        <begin position="92"/>
        <end position="115"/>
    </location>
</feature>
<comment type="subcellular location">
    <subcellularLocation>
        <location evidence="1">Cell membrane</location>
        <topology evidence="1">Multi-pass membrane protein</topology>
    </subcellularLocation>
</comment>
<evidence type="ECO:0000256" key="6">
    <source>
        <dbReference type="ARBA" id="ARBA00023136"/>
    </source>
</evidence>
<organism evidence="9 10">
    <name type="scientific">Alicyclobacillus fastidiosus</name>
    <dbReference type="NCBI Taxonomy" id="392011"/>
    <lineage>
        <taxon>Bacteria</taxon>
        <taxon>Bacillati</taxon>
        <taxon>Bacillota</taxon>
        <taxon>Bacilli</taxon>
        <taxon>Bacillales</taxon>
        <taxon>Alicyclobacillaceae</taxon>
        <taxon>Alicyclobacillus</taxon>
    </lineage>
</organism>
<dbReference type="RefSeq" id="WP_275476183.1">
    <property type="nucleotide sequence ID" value="NZ_CP162940.1"/>
</dbReference>
<feature type="transmembrane region" description="Helical" evidence="7">
    <location>
        <begin position="335"/>
        <end position="352"/>
    </location>
</feature>
<dbReference type="InterPro" id="IPR011701">
    <property type="entry name" value="MFS"/>
</dbReference>
<dbReference type="PANTHER" id="PTHR43124">
    <property type="entry name" value="PURINE EFFLUX PUMP PBUE"/>
    <property type="match status" value="1"/>
</dbReference>
<sequence>MSTTPQLSVDSTTTSSIRWTRIAPTIFVFWFLGLLDKFAMGIIVTSKPFLHDMALSNQFALIGLLTTVVVFAQAAGNFLFGSLTDVLGPRRSAILGSLVWAMSTAISALAPNLLVMLVARTLLGLAEGYTWPVANSLTARWFPLSERGRAKAVWLSATCIGPGVSGYIVGSCLTVFSWRGVFWLLTGISLLICLPLILAFLKDYPAKDRRVSREELALIEADYHSNSPHQSEVPALLPHNKMGTANFWLATIAAIGISVSVWALAAWLPSYLANAKHLSLSLTKDYLLIAYFVALVANFVWGRIIDKTSRRALWGGLAFVVGGVLIFFAGELRAAPSILLLIVMVSLLYGVAQPVTQDYIHKIAHPSRMGLESGVMQGVSNVFASIGPTLMGALIGVAHGGYEYAFLFLVLIFFISASASFMLMRRGF</sequence>
<evidence type="ECO:0000256" key="4">
    <source>
        <dbReference type="ARBA" id="ARBA00022692"/>
    </source>
</evidence>
<dbReference type="InterPro" id="IPR036259">
    <property type="entry name" value="MFS_trans_sf"/>
</dbReference>
<keyword evidence="5 7" id="KW-1133">Transmembrane helix</keyword>
<name>A0ABV5ACN3_9BACL</name>
<evidence type="ECO:0000256" key="5">
    <source>
        <dbReference type="ARBA" id="ARBA00022989"/>
    </source>
</evidence>
<dbReference type="Gene3D" id="1.20.1250.20">
    <property type="entry name" value="MFS general substrate transporter like domains"/>
    <property type="match status" value="2"/>
</dbReference>
<feature type="transmembrane region" description="Helical" evidence="7">
    <location>
        <begin position="182"/>
        <end position="201"/>
    </location>
</feature>